<evidence type="ECO:0000259" key="6">
    <source>
        <dbReference type="PROSITE" id="PS50016"/>
    </source>
</evidence>
<evidence type="ECO:0000256" key="1">
    <source>
        <dbReference type="ARBA" id="ARBA00022723"/>
    </source>
</evidence>
<dbReference type="InterPro" id="IPR019786">
    <property type="entry name" value="Zinc_finger_PHD-type_CS"/>
</dbReference>
<dbReference type="PROSITE" id="PS50016">
    <property type="entry name" value="ZF_PHD_2"/>
    <property type="match status" value="1"/>
</dbReference>
<sequence>MMGRGPDGGCGSGERPCRLICRVTGPNSLAAAEPEVPASMEKKTVQLLDVDFFSQARKALCERSPFDVPEELPGSVSSTSTTLPSGLASLLMHSESRKKNKKSHQSSGKKSSRAGERAKGGNIWVETGDYFRDLRLTDVDALFELCSSLRSLAARGCFSLPNIGNGTKERFESWSNQDNPDTDLNAWMENRTGMVSESELQQEGQQQRVEIDRLAIQIDATELLPPADSSYVSPSYFSGGLGWVLGCRNRNLLTSERPAKKRKLLSGDAGLDKVLIGLPCEGNSLICDFCCKGDLLNGLNKLVVCFSCHAAVHSKCYGVQGDEGSPWFCTRCKQNIDDKDMEKKPCVLCPKQGGASKPVGDQNGSSKAEFVHLFCSIWMPEVYVEDLTKMEPIMNVSDIKDTHKKLVCNVCKVKCGACVRCSHGTCRLAFHPICAREARHRIEVWGNYGHDSVELRAFCSKHSGILDGKDNFQAGEASLILKRVSGVNNSLAKLSPNKHHTISENGDKFAPCLRSPGLTTSTVKSGDFDQDGLGSFVSKENRQLLLDGDTFQRSNLFMSQRPVIEDPSSSGSLSLALVMTKLIHLGEINGKDVATELGCSPDSLTAILAEDRLVPEVWCKIVKWLSNHACMGASLKNLKVKLKSAMLSTSEETCDFSDVMIEQPSDMTGTVAIKSVPPWRKTKNNIKFHKNDETRCFSEDMVAENGMGTDLRVEQLVNEEPEDANKASTSIRLLNDSVSDLQAPYSPEHEGSMRDFSECASLRKVESTEREGSGMALKQKEILVESDVDALLPDLMKMDASSSTYIHPSIHQELIRLHVRVPFNGGTSDCEGFKEVEISGLEASANVNGFCNHKSKYAECNDNVYDPNGGSSEQLLKDAKLRVLPLSPADEVEGEIIYFQHKLLSTAAQRKNMTGNLVCNLSMSIPNEIDASRKQTWDSVLVNQYICELREAKKRGRKEKKHKEAQAILAAATSAASASSRTSFLRKDAFDECTINEKLNVSSGRPGLSSLSIPCPKGTLSRVALPRISSDKYSDFVQSVPEVSKEHPRSCDICRRPETILNCILVCSSCKVVAVHLDCYRNVKESPGPWHCELCEDLLSSQQSGGHSLNFWEKPYFVAECGLCGGATGAFRKCINGQWVHAFCAEWLLQSVFRRGQVNLVQGMEDILKRPDICCVCHRKHGACLRCSYGHCQTTFHPSCARSVGFYMMVKFLSGKFQHKAYCQQHSLEQRLKAESQRHGVDELKSIKQIRVELERLRLLCERIIKREKLKRDLVICSHSILASKRDHTAHSALVQNPFFHPDASSESATTSLKGNTTDGYSDAAIQRSDEITVDSAASVKKRLKVTMSTETEQKTDENSLTSQHTLNSNRPIQRLQFAGKQIPRRSGLHVRSLLDEVDSTSRSRKRLETLQKELVMTSDQASMRNQQLPKGYFYIPVDCLPNEKQTTIDDQEASCPGGPLLP</sequence>
<name>A0AAV0MIL9_9ROSI</name>
<accession>A0AAV0MIL9</accession>
<dbReference type="InterPro" id="IPR013083">
    <property type="entry name" value="Znf_RING/FYVE/PHD"/>
</dbReference>
<evidence type="ECO:0000313" key="9">
    <source>
        <dbReference type="Proteomes" id="UP001154282"/>
    </source>
</evidence>
<dbReference type="Pfam" id="PF13831">
    <property type="entry name" value="PHD_2"/>
    <property type="match status" value="1"/>
</dbReference>
<dbReference type="GO" id="GO:0006357">
    <property type="term" value="P:regulation of transcription by RNA polymerase II"/>
    <property type="evidence" value="ECO:0007669"/>
    <property type="project" value="TreeGrafter"/>
</dbReference>
<organism evidence="8 9">
    <name type="scientific">Linum tenue</name>
    <dbReference type="NCBI Taxonomy" id="586396"/>
    <lineage>
        <taxon>Eukaryota</taxon>
        <taxon>Viridiplantae</taxon>
        <taxon>Streptophyta</taxon>
        <taxon>Embryophyta</taxon>
        <taxon>Tracheophyta</taxon>
        <taxon>Spermatophyta</taxon>
        <taxon>Magnoliopsida</taxon>
        <taxon>eudicotyledons</taxon>
        <taxon>Gunneridae</taxon>
        <taxon>Pentapetalae</taxon>
        <taxon>rosids</taxon>
        <taxon>fabids</taxon>
        <taxon>Malpighiales</taxon>
        <taxon>Linaceae</taxon>
        <taxon>Linum</taxon>
    </lineage>
</organism>
<dbReference type="SUPFAM" id="SSF57903">
    <property type="entry name" value="FYVE/PHD zinc finger"/>
    <property type="match status" value="2"/>
</dbReference>
<dbReference type="InterPro" id="IPR050701">
    <property type="entry name" value="Histone_Mod_Regulator"/>
</dbReference>
<dbReference type="GO" id="GO:0008270">
    <property type="term" value="F:zinc ion binding"/>
    <property type="evidence" value="ECO:0007669"/>
    <property type="project" value="UniProtKB-KW"/>
</dbReference>
<dbReference type="SMART" id="SM00249">
    <property type="entry name" value="PHD"/>
    <property type="match status" value="4"/>
</dbReference>
<evidence type="ECO:0000313" key="8">
    <source>
        <dbReference type="EMBL" id="CAI0446120.1"/>
    </source>
</evidence>
<dbReference type="PANTHER" id="PTHR13793:SF107">
    <property type="entry name" value="BROMODOMAIN-CONTAINING PROTEIN HOMOLOG"/>
    <property type="match status" value="1"/>
</dbReference>
<evidence type="ECO:0000256" key="5">
    <source>
        <dbReference type="SAM" id="MobiDB-lite"/>
    </source>
</evidence>
<feature type="domain" description="PHD-type" evidence="6">
    <location>
        <begin position="284"/>
        <end position="335"/>
    </location>
</feature>
<dbReference type="InterPro" id="IPR011011">
    <property type="entry name" value="Znf_FYVE_PHD"/>
</dbReference>
<keyword evidence="9" id="KW-1185">Reference proteome</keyword>
<dbReference type="GO" id="GO:0005634">
    <property type="term" value="C:nucleus"/>
    <property type="evidence" value="ECO:0007669"/>
    <property type="project" value="UniProtKB-ARBA"/>
</dbReference>
<keyword evidence="2 4" id="KW-0863">Zinc-finger</keyword>
<gene>
    <name evidence="8" type="ORF">LITE_LOCUS28890</name>
</gene>
<dbReference type="Proteomes" id="UP001154282">
    <property type="component" value="Unassembled WGS sequence"/>
</dbReference>
<proteinExistence type="predicted"/>
<evidence type="ECO:0000259" key="7">
    <source>
        <dbReference type="PROSITE" id="PS51805"/>
    </source>
</evidence>
<keyword evidence="3" id="KW-0862">Zinc</keyword>
<dbReference type="PANTHER" id="PTHR13793">
    <property type="entry name" value="PHD FINGER PROTEINS"/>
    <property type="match status" value="1"/>
</dbReference>
<feature type="domain" description="PHD-type" evidence="7">
    <location>
        <begin position="1118"/>
        <end position="1227"/>
    </location>
</feature>
<evidence type="ECO:0000256" key="2">
    <source>
        <dbReference type="ARBA" id="ARBA00022771"/>
    </source>
</evidence>
<dbReference type="InterPro" id="IPR034732">
    <property type="entry name" value="EPHD"/>
</dbReference>
<reference evidence="8" key="1">
    <citation type="submission" date="2022-08" db="EMBL/GenBank/DDBJ databases">
        <authorList>
            <person name="Gutierrez-Valencia J."/>
        </authorList>
    </citation>
    <scope>NUCLEOTIDE SEQUENCE</scope>
</reference>
<dbReference type="EMBL" id="CAMGYJ010000007">
    <property type="protein sequence ID" value="CAI0446120.1"/>
    <property type="molecule type" value="Genomic_DNA"/>
</dbReference>
<dbReference type="InterPro" id="IPR019787">
    <property type="entry name" value="Znf_PHD-finger"/>
</dbReference>
<evidence type="ECO:0000256" key="4">
    <source>
        <dbReference type="PROSITE-ProRule" id="PRU00146"/>
    </source>
</evidence>
<dbReference type="Pfam" id="PF13832">
    <property type="entry name" value="zf-HC5HC2H_2"/>
    <property type="match status" value="2"/>
</dbReference>
<dbReference type="PROSITE" id="PS01359">
    <property type="entry name" value="ZF_PHD_1"/>
    <property type="match status" value="2"/>
</dbReference>
<dbReference type="CDD" id="cd15489">
    <property type="entry name" value="PHD_SF"/>
    <property type="match status" value="1"/>
</dbReference>
<keyword evidence="1" id="KW-0479">Metal-binding</keyword>
<dbReference type="CDD" id="cd15571">
    <property type="entry name" value="ePHD"/>
    <property type="match status" value="1"/>
</dbReference>
<dbReference type="PROSITE" id="PS51805">
    <property type="entry name" value="EPHD"/>
    <property type="match status" value="2"/>
</dbReference>
<evidence type="ECO:0000256" key="3">
    <source>
        <dbReference type="ARBA" id="ARBA00022833"/>
    </source>
</evidence>
<feature type="domain" description="PHD-type" evidence="7">
    <location>
        <begin position="343"/>
        <end position="463"/>
    </location>
</feature>
<dbReference type="Gene3D" id="3.30.40.10">
    <property type="entry name" value="Zinc/RING finger domain, C3HC4 (zinc finger)"/>
    <property type="match status" value="4"/>
</dbReference>
<protein>
    <submittedName>
        <fullName evidence="8">Uncharacterized protein</fullName>
    </submittedName>
</protein>
<dbReference type="InterPro" id="IPR001965">
    <property type="entry name" value="Znf_PHD"/>
</dbReference>
<comment type="caution">
    <text evidence="8">The sequence shown here is derived from an EMBL/GenBank/DDBJ whole genome shotgun (WGS) entry which is preliminary data.</text>
</comment>
<feature type="region of interest" description="Disordered" evidence="5">
    <location>
        <begin position="94"/>
        <end position="119"/>
    </location>
</feature>